<reference evidence="4" key="1">
    <citation type="submission" date="2019-07" db="EMBL/GenBank/DDBJ databases">
        <title>De Novo Assembly of kiwifruit Actinidia rufa.</title>
        <authorList>
            <person name="Sugita-Konishi S."/>
            <person name="Sato K."/>
            <person name="Mori E."/>
            <person name="Abe Y."/>
            <person name="Kisaki G."/>
            <person name="Hamano K."/>
            <person name="Suezawa K."/>
            <person name="Otani M."/>
            <person name="Fukuda T."/>
            <person name="Manabe T."/>
            <person name="Gomi K."/>
            <person name="Tabuchi M."/>
            <person name="Akimitsu K."/>
            <person name="Kataoka I."/>
        </authorList>
    </citation>
    <scope>NUCLEOTIDE SEQUENCE [LARGE SCALE GENOMIC DNA]</scope>
    <source>
        <strain evidence="4">cv. Fuchu</strain>
    </source>
</reference>
<feature type="region of interest" description="Disordered" evidence="1">
    <location>
        <begin position="1"/>
        <end position="75"/>
    </location>
</feature>
<name>A0A7J0DBD7_9ERIC</name>
<organism evidence="3 4">
    <name type="scientific">Actinidia rufa</name>
    <dbReference type="NCBI Taxonomy" id="165716"/>
    <lineage>
        <taxon>Eukaryota</taxon>
        <taxon>Viridiplantae</taxon>
        <taxon>Streptophyta</taxon>
        <taxon>Embryophyta</taxon>
        <taxon>Tracheophyta</taxon>
        <taxon>Spermatophyta</taxon>
        <taxon>Magnoliopsida</taxon>
        <taxon>eudicotyledons</taxon>
        <taxon>Gunneridae</taxon>
        <taxon>Pentapetalae</taxon>
        <taxon>asterids</taxon>
        <taxon>Ericales</taxon>
        <taxon>Actinidiaceae</taxon>
        <taxon>Actinidia</taxon>
    </lineage>
</organism>
<dbReference type="Pfam" id="PF00650">
    <property type="entry name" value="CRAL_TRIO"/>
    <property type="match status" value="1"/>
</dbReference>
<dbReference type="GO" id="GO:0016787">
    <property type="term" value="F:hydrolase activity"/>
    <property type="evidence" value="ECO:0007669"/>
    <property type="project" value="UniProtKB-KW"/>
</dbReference>
<evidence type="ECO:0000313" key="3">
    <source>
        <dbReference type="EMBL" id="GFS31579.1"/>
    </source>
</evidence>
<dbReference type="EMBL" id="BJWL01000147">
    <property type="protein sequence ID" value="GFS31579.1"/>
    <property type="molecule type" value="Genomic_DNA"/>
</dbReference>
<feature type="compositionally biased region" description="Polar residues" evidence="1">
    <location>
        <begin position="50"/>
        <end position="70"/>
    </location>
</feature>
<dbReference type="OrthoDB" id="1434354at2759"/>
<sequence length="314" mass="34996">MTTSSTPTDPPPKPPSENSPSPFPTPRRPSSSSPTGPRATIASAPPTCGSAATMTPSRRTRMASKSSPTRGPQVRPVLLVRSCDDASESVASEKWLQNLHDELQKQGITLSESFPDRQWSKYLDEYENPQITVLMDCEVFSPFRFPMQMMRSCAMLLQDHYPNYLGYLIVIRLPPIQGPSLVSSLKDSSLHSSLRQPAFDLIQTILVSDAAVLVTSMLDCHTPPIISKSTSFELNDEDEDEGLCLLMIVKRRMIVVWNEFSVQSRFTSQEFFGEWMSIPMLGHYVFVEIDPLNLSCIVFQGCFLGIISFDYGGT</sequence>
<keyword evidence="4" id="KW-1185">Reference proteome</keyword>
<dbReference type="Proteomes" id="UP000585474">
    <property type="component" value="Unassembled WGS sequence"/>
</dbReference>
<accession>A0A7J0DBD7</accession>
<dbReference type="Gene3D" id="3.40.525.10">
    <property type="entry name" value="CRAL-TRIO lipid binding domain"/>
    <property type="match status" value="1"/>
</dbReference>
<dbReference type="PANTHER" id="PTHR47041:SF2">
    <property type="entry name" value="SEC14 CYTOSOLIC FACTOR FAMILY PROTEIN _ PHOSPHOGLYCERIDE TRANSFER FAMILY PROTEIN"/>
    <property type="match status" value="1"/>
</dbReference>
<proteinExistence type="predicted"/>
<evidence type="ECO:0000259" key="2">
    <source>
        <dbReference type="Pfam" id="PF00650"/>
    </source>
</evidence>
<protein>
    <submittedName>
        <fullName evidence="3">P-loop containing nucleoside triphosphate hydrolases superfamily protein</fullName>
    </submittedName>
</protein>
<keyword evidence="3" id="KW-0378">Hydrolase</keyword>
<evidence type="ECO:0000313" key="4">
    <source>
        <dbReference type="Proteomes" id="UP000585474"/>
    </source>
</evidence>
<evidence type="ECO:0000256" key="1">
    <source>
        <dbReference type="SAM" id="MobiDB-lite"/>
    </source>
</evidence>
<dbReference type="InterPro" id="IPR036865">
    <property type="entry name" value="CRAL-TRIO_dom_sf"/>
</dbReference>
<dbReference type="SUPFAM" id="SSF52087">
    <property type="entry name" value="CRAL/TRIO domain"/>
    <property type="match status" value="1"/>
</dbReference>
<dbReference type="CDD" id="cd00170">
    <property type="entry name" value="SEC14"/>
    <property type="match status" value="1"/>
</dbReference>
<feature type="compositionally biased region" description="Pro residues" evidence="1">
    <location>
        <begin position="8"/>
        <end position="27"/>
    </location>
</feature>
<dbReference type="PANTHER" id="PTHR47041">
    <property type="entry name" value="SEC14 CYTOSOLIC FACTOR FAMILY PROTEIN / PHOSPHOGLYCERIDE TRANSFER FAMILY PROTEIN"/>
    <property type="match status" value="1"/>
</dbReference>
<gene>
    <name evidence="3" type="ORF">Acr_00g0018190</name>
</gene>
<dbReference type="InterPro" id="IPR001251">
    <property type="entry name" value="CRAL-TRIO_dom"/>
</dbReference>
<dbReference type="AlphaFoldDB" id="A0A7J0DBD7"/>
<feature type="domain" description="CRAL-TRIO" evidence="2">
    <location>
        <begin position="119"/>
        <end position="176"/>
    </location>
</feature>
<comment type="caution">
    <text evidence="3">The sequence shown here is derived from an EMBL/GenBank/DDBJ whole genome shotgun (WGS) entry which is preliminary data.</text>
</comment>